<accession>U3GYI1</accession>
<protein>
    <submittedName>
        <fullName evidence="2">Uncharacterized protein</fullName>
    </submittedName>
</protein>
<keyword evidence="1" id="KW-1133">Transmembrane helix</keyword>
<dbReference type="STRING" id="1348662.CARG_08460"/>
<keyword evidence="1" id="KW-0472">Membrane</keyword>
<keyword evidence="1" id="KW-0812">Transmembrane</keyword>
<dbReference type="GeneID" id="78250433"/>
<dbReference type="PATRIC" id="fig|1348662.3.peg.1668"/>
<dbReference type="HOGENOM" id="CLU_2878196_0_0_11"/>
<dbReference type="Proteomes" id="UP000016943">
    <property type="component" value="Chromosome"/>
</dbReference>
<evidence type="ECO:0000256" key="1">
    <source>
        <dbReference type="SAM" id="Phobius"/>
    </source>
</evidence>
<organism evidence="2 3">
    <name type="scientific">Corynebacterium argentoratense DSM 44202</name>
    <dbReference type="NCBI Taxonomy" id="1348662"/>
    <lineage>
        <taxon>Bacteria</taxon>
        <taxon>Bacillati</taxon>
        <taxon>Actinomycetota</taxon>
        <taxon>Actinomycetes</taxon>
        <taxon>Mycobacteriales</taxon>
        <taxon>Corynebacteriaceae</taxon>
        <taxon>Corynebacterium</taxon>
    </lineage>
</organism>
<gene>
    <name evidence="2" type="ORF">CARG_08460</name>
</gene>
<feature type="transmembrane region" description="Helical" evidence="1">
    <location>
        <begin position="28"/>
        <end position="51"/>
    </location>
</feature>
<evidence type="ECO:0000313" key="2">
    <source>
        <dbReference type="EMBL" id="AGU15793.1"/>
    </source>
</evidence>
<dbReference type="RefSeq" id="WP_021012187.1">
    <property type="nucleotide sequence ID" value="NC_022198.1"/>
</dbReference>
<feature type="transmembrane region" description="Helical" evidence="1">
    <location>
        <begin position="6"/>
        <end position="21"/>
    </location>
</feature>
<keyword evidence="3" id="KW-1185">Reference proteome</keyword>
<name>U3GYI1_9CORY</name>
<sequence>METAFMIMGIIFATIVLVRELQDKSSTLRCVVLSFLVLMTGVLGFIGWLAFRYWELRTGRHID</sequence>
<dbReference type="KEGG" id="caz:CARG_08460"/>
<dbReference type="EMBL" id="CP006365">
    <property type="protein sequence ID" value="AGU15793.1"/>
    <property type="molecule type" value="Genomic_DNA"/>
</dbReference>
<reference evidence="2 3" key="1">
    <citation type="journal article" date="2013" name="Genome Announc.">
        <title>Whole-Genome Sequence of the Clinical Strain Corynebacterium argentoratense DSM 44202, Isolated from a Human Throat Specimen.</title>
        <authorList>
            <person name="Bomholt C."/>
            <person name="Glaub A."/>
            <person name="Gravermann K."/>
            <person name="Albersmeier A."/>
            <person name="Brinkrolf K."/>
            <person name="Ruckert C."/>
            <person name="Tauch A."/>
        </authorList>
    </citation>
    <scope>NUCLEOTIDE SEQUENCE [LARGE SCALE GENOMIC DNA]</scope>
    <source>
        <strain evidence="2">DSM 44202</strain>
    </source>
</reference>
<evidence type="ECO:0000313" key="3">
    <source>
        <dbReference type="Proteomes" id="UP000016943"/>
    </source>
</evidence>
<proteinExistence type="predicted"/>
<dbReference type="AlphaFoldDB" id="U3GYI1"/>